<dbReference type="EMBL" id="JAECZB010000028">
    <property type="protein sequence ID" value="MBH8553280.1"/>
    <property type="molecule type" value="Genomic_DNA"/>
</dbReference>
<dbReference type="Proteomes" id="UP000599391">
    <property type="component" value="Unassembled WGS sequence"/>
</dbReference>
<feature type="transmembrane region" description="Helical" evidence="2">
    <location>
        <begin position="100"/>
        <end position="122"/>
    </location>
</feature>
<dbReference type="SUPFAM" id="SSF48371">
    <property type="entry name" value="ARM repeat"/>
    <property type="match status" value="1"/>
</dbReference>
<keyword evidence="2" id="KW-0472">Membrane</keyword>
<dbReference type="AlphaFoldDB" id="A0A8J7L0Q7"/>
<gene>
    <name evidence="3" type="ORF">I8751_13035</name>
</gene>
<organism evidence="3 4">
    <name type="scientific">Atlanticothrix silvestris CENA357</name>
    <dbReference type="NCBI Taxonomy" id="1725252"/>
    <lineage>
        <taxon>Bacteria</taxon>
        <taxon>Bacillati</taxon>
        <taxon>Cyanobacteriota</taxon>
        <taxon>Cyanophyceae</taxon>
        <taxon>Nostocales</taxon>
        <taxon>Nodulariaceae</taxon>
        <taxon>Atlanticothrix</taxon>
        <taxon>Atlanticothrix silvestris</taxon>
    </lineage>
</organism>
<name>A0A8J7L0Q7_9CYAN</name>
<feature type="transmembrane region" description="Helical" evidence="2">
    <location>
        <begin position="38"/>
        <end position="56"/>
    </location>
</feature>
<evidence type="ECO:0000256" key="2">
    <source>
        <dbReference type="SAM" id="Phobius"/>
    </source>
</evidence>
<keyword evidence="2" id="KW-1133">Transmembrane helix</keyword>
<keyword evidence="2" id="KW-0812">Transmembrane</keyword>
<dbReference type="InterPro" id="IPR016024">
    <property type="entry name" value="ARM-type_fold"/>
</dbReference>
<evidence type="ECO:0000256" key="1">
    <source>
        <dbReference type="ARBA" id="ARBA00009299"/>
    </source>
</evidence>
<dbReference type="RefSeq" id="WP_214439568.1">
    <property type="nucleotide sequence ID" value="NZ_JAECZB010000028.1"/>
</dbReference>
<comment type="similarity">
    <text evidence="1">Belongs to the CpcE/RpcE/PecE family.</text>
</comment>
<keyword evidence="4" id="KW-1185">Reference proteome</keyword>
<evidence type="ECO:0000313" key="3">
    <source>
        <dbReference type="EMBL" id="MBH8553280.1"/>
    </source>
</evidence>
<accession>A0A8J7L0Q7</accession>
<feature type="transmembrane region" description="Helical" evidence="2">
    <location>
        <begin position="128"/>
        <end position="149"/>
    </location>
</feature>
<comment type="caution">
    <text evidence="3">The sequence shown here is derived from an EMBL/GenBank/DDBJ whole genome shotgun (WGS) entry which is preliminary data.</text>
</comment>
<evidence type="ECO:0000313" key="4">
    <source>
        <dbReference type="Proteomes" id="UP000599391"/>
    </source>
</evidence>
<reference evidence="3 4" key="1">
    <citation type="journal article" date="2021" name="Int. J. Syst. Evol. Microbiol.">
        <title>Amazonocrinis nigriterrae gen. nov., sp. nov., Atlanticothrix silvestris gen. nov., sp. nov. and Dendronalium phyllosphericum gen. nov., sp. nov., nostocacean cyanobacteria from Brazilian environments.</title>
        <authorList>
            <person name="Alvarenga D.O."/>
            <person name="Andreote A.P.D."/>
            <person name="Branco L.H.Z."/>
            <person name="Delbaje E."/>
            <person name="Cruz R.B."/>
            <person name="Varani A.M."/>
            <person name="Fiore M.F."/>
        </authorList>
    </citation>
    <scope>NUCLEOTIDE SEQUENCE [LARGE SCALE GENOMIC DNA]</scope>
    <source>
        <strain evidence="3 4">CENA357</strain>
    </source>
</reference>
<sequence>MAKASAFWQQLINQYPNWPLLDFKTGGSPKQRVFKPFSGARGIFGFLTIVVAMLLWNWKLLLALLVGVGVMLLVYSMQKWDWQLRWSEIQRILNGPNRRLALAVGSGGIATISTYMAAAIWVDSNSPWIAAGAIVQGLGTLLTLILLVWQIINFYENRKEDNFECLLLNLTEQDPLKRLIAVRQLTKFITRRKIDAAVQQNVVQCLQLLLTQEKEPIIREAAFESLQTLDSPQMLASSAATPLCYPKLKVKPQEFKVNISNSHH</sequence>
<protein>
    <submittedName>
        <fullName evidence="3">Armadillo-type fold-containing protein</fullName>
    </submittedName>
</protein>
<feature type="transmembrane region" description="Helical" evidence="2">
    <location>
        <begin position="62"/>
        <end position="80"/>
    </location>
</feature>
<proteinExistence type="inferred from homology"/>